<protein>
    <recommendedName>
        <fullName evidence="3">C2H2-type domain-containing protein</fullName>
    </recommendedName>
</protein>
<dbReference type="PROSITE" id="PS50157">
    <property type="entry name" value="ZINC_FINGER_C2H2_2"/>
    <property type="match status" value="1"/>
</dbReference>
<reference evidence="4" key="3">
    <citation type="submission" date="2019-06" db="EMBL/GenBank/DDBJ databases">
        <authorList>
            <person name="Poynton C."/>
            <person name="Hasenbein S."/>
            <person name="Benoit J.B."/>
            <person name="Sepulveda M.S."/>
            <person name="Poelchau M.F."/>
            <person name="Murali S.C."/>
            <person name="Chen S."/>
            <person name="Glastad K.M."/>
            <person name="Werren J.H."/>
            <person name="Vineis J.H."/>
            <person name="Bowen J.L."/>
            <person name="Friedrich M."/>
            <person name="Jones J."/>
            <person name="Robertson H.M."/>
            <person name="Feyereisen R."/>
            <person name="Mechler-Hickson A."/>
            <person name="Mathers N."/>
            <person name="Lee C.E."/>
            <person name="Colbourne J.K."/>
            <person name="Biales A."/>
            <person name="Johnston J.S."/>
            <person name="Wellborn G.A."/>
            <person name="Rosendale A.J."/>
            <person name="Cridge A.G."/>
            <person name="Munoz-Torres M.C."/>
            <person name="Bain P.A."/>
            <person name="Manny A.R."/>
            <person name="Major K.M."/>
            <person name="Lambert F.N."/>
            <person name="Vulpe C.D."/>
            <person name="Tuck P."/>
            <person name="Blalock B.J."/>
            <person name="Lin Y.-Y."/>
            <person name="Smith M.E."/>
            <person name="Ochoa-Acuna H."/>
            <person name="Chen M.-J.M."/>
            <person name="Childers C.P."/>
            <person name="Qu J."/>
            <person name="Dugan S."/>
            <person name="Lee S.L."/>
            <person name="Chao H."/>
            <person name="Dinh H."/>
            <person name="Han Y."/>
            <person name="Doddapaneni H."/>
            <person name="Worley K.C."/>
            <person name="Muzny D.M."/>
            <person name="Gibbs R.A."/>
            <person name="Richards S."/>
        </authorList>
    </citation>
    <scope>NUCLEOTIDE SEQUENCE</scope>
    <source>
        <strain evidence="4">HAZT.00-mixed</strain>
        <tissue evidence="4">Whole organism</tissue>
    </source>
</reference>
<evidence type="ECO:0000313" key="4">
    <source>
        <dbReference type="EMBL" id="KAA0202792.1"/>
    </source>
</evidence>
<dbReference type="EMBL" id="JQDR03003046">
    <property type="protein sequence ID" value="KAA0202792.1"/>
    <property type="molecule type" value="Genomic_DNA"/>
</dbReference>
<name>A0A6A0HAQ7_HYAAZ</name>
<dbReference type="SMART" id="SM00355">
    <property type="entry name" value="ZnF_C2H2"/>
    <property type="match status" value="2"/>
</dbReference>
<proteinExistence type="predicted"/>
<feature type="region of interest" description="Disordered" evidence="2">
    <location>
        <begin position="1"/>
        <end position="63"/>
    </location>
</feature>
<dbReference type="Pfam" id="PF13909">
    <property type="entry name" value="zf-H2C2_5"/>
    <property type="match status" value="1"/>
</dbReference>
<evidence type="ECO:0000259" key="3">
    <source>
        <dbReference type="PROSITE" id="PS50157"/>
    </source>
</evidence>
<feature type="compositionally biased region" description="Polar residues" evidence="2">
    <location>
        <begin position="21"/>
        <end position="34"/>
    </location>
</feature>
<evidence type="ECO:0000256" key="2">
    <source>
        <dbReference type="SAM" id="MobiDB-lite"/>
    </source>
</evidence>
<sequence length="149" mass="16478">MLSKSMSCLNDDSEDDLFPNSPESAEESFTSSPHSEPHDAVLNDLMPPRPSSDGDQPTSTSNKTFKCTRCKYETDRKNNLKRHITTMHDPAPSTLDCCGTRFATKGDLREHTKAAHGIDIPNSSQHSYESVLWVANCTGPFLDMESSDP</sequence>
<dbReference type="InterPro" id="IPR013087">
    <property type="entry name" value="Znf_C2H2_type"/>
</dbReference>
<dbReference type="Proteomes" id="UP000711488">
    <property type="component" value="Unassembled WGS sequence"/>
</dbReference>
<dbReference type="SUPFAM" id="SSF57667">
    <property type="entry name" value="beta-beta-alpha zinc fingers"/>
    <property type="match status" value="1"/>
</dbReference>
<organism evidence="4">
    <name type="scientific">Hyalella azteca</name>
    <name type="common">Amphipod</name>
    <dbReference type="NCBI Taxonomy" id="294128"/>
    <lineage>
        <taxon>Eukaryota</taxon>
        <taxon>Metazoa</taxon>
        <taxon>Ecdysozoa</taxon>
        <taxon>Arthropoda</taxon>
        <taxon>Crustacea</taxon>
        <taxon>Multicrustacea</taxon>
        <taxon>Malacostraca</taxon>
        <taxon>Eumalacostraca</taxon>
        <taxon>Peracarida</taxon>
        <taxon>Amphipoda</taxon>
        <taxon>Senticaudata</taxon>
        <taxon>Talitrida</taxon>
        <taxon>Talitroidea</taxon>
        <taxon>Hyalellidae</taxon>
        <taxon>Hyalella</taxon>
    </lineage>
</organism>
<dbReference type="AlphaFoldDB" id="A0A6A0HAQ7"/>
<evidence type="ECO:0000256" key="1">
    <source>
        <dbReference type="PROSITE-ProRule" id="PRU00042"/>
    </source>
</evidence>
<dbReference type="GO" id="GO:0008270">
    <property type="term" value="F:zinc ion binding"/>
    <property type="evidence" value="ECO:0007669"/>
    <property type="project" value="UniProtKB-KW"/>
</dbReference>
<reference evidence="4" key="2">
    <citation type="journal article" date="2018" name="Environ. Sci. Technol.">
        <title>The Toxicogenome of Hyalella azteca: A Model for Sediment Ecotoxicology and Evolutionary Toxicology.</title>
        <authorList>
            <person name="Poynton H.C."/>
            <person name="Hasenbein S."/>
            <person name="Benoit J.B."/>
            <person name="Sepulveda M.S."/>
            <person name="Poelchau M.F."/>
            <person name="Hughes D.S.T."/>
            <person name="Murali S.C."/>
            <person name="Chen S."/>
            <person name="Glastad K.M."/>
            <person name="Goodisman M.A.D."/>
            <person name="Werren J.H."/>
            <person name="Vineis J.H."/>
            <person name="Bowen J.L."/>
            <person name="Friedrich M."/>
            <person name="Jones J."/>
            <person name="Robertson H.M."/>
            <person name="Feyereisen R."/>
            <person name="Mechler-Hickson A."/>
            <person name="Mathers N."/>
            <person name="Lee C.E."/>
            <person name="Colbourne J.K."/>
            <person name="Biales A."/>
            <person name="Johnston J.S."/>
            <person name="Wellborn G.A."/>
            <person name="Rosendale A.J."/>
            <person name="Cridge A.G."/>
            <person name="Munoz-Torres M.C."/>
            <person name="Bain P.A."/>
            <person name="Manny A.R."/>
            <person name="Major K.M."/>
            <person name="Lambert F.N."/>
            <person name="Vulpe C.D."/>
            <person name="Tuck P."/>
            <person name="Blalock B.J."/>
            <person name="Lin Y.Y."/>
            <person name="Smith M.E."/>
            <person name="Ochoa-Acuna H."/>
            <person name="Chen M.M."/>
            <person name="Childers C.P."/>
            <person name="Qu J."/>
            <person name="Dugan S."/>
            <person name="Lee S.L."/>
            <person name="Chao H."/>
            <person name="Dinh H."/>
            <person name="Han Y."/>
            <person name="Doddapaneni H."/>
            <person name="Worley K.C."/>
            <person name="Muzny D.M."/>
            <person name="Gibbs R.A."/>
            <person name="Richards S."/>
        </authorList>
    </citation>
    <scope>NUCLEOTIDE SEQUENCE</scope>
    <source>
        <strain evidence="4">HAZT.00-mixed</strain>
        <tissue evidence="4">Whole organism</tissue>
    </source>
</reference>
<gene>
    <name evidence="4" type="ORF">HAZT_HAZT011210</name>
</gene>
<dbReference type="InterPro" id="IPR036236">
    <property type="entry name" value="Znf_C2H2_sf"/>
</dbReference>
<keyword evidence="1" id="KW-0862">Zinc</keyword>
<accession>A0A6A0HAQ7</accession>
<keyword evidence="1" id="KW-0479">Metal-binding</keyword>
<keyword evidence="1" id="KW-0863">Zinc-finger</keyword>
<comment type="caution">
    <text evidence="4">The sequence shown here is derived from an EMBL/GenBank/DDBJ whole genome shotgun (WGS) entry which is preliminary data.</text>
</comment>
<feature type="compositionally biased region" description="Polar residues" evidence="2">
    <location>
        <begin position="53"/>
        <end position="63"/>
    </location>
</feature>
<feature type="domain" description="C2H2-type" evidence="3">
    <location>
        <begin position="65"/>
        <end position="93"/>
    </location>
</feature>
<dbReference type="Gene3D" id="3.30.160.60">
    <property type="entry name" value="Classic Zinc Finger"/>
    <property type="match status" value="1"/>
</dbReference>
<reference evidence="4" key="1">
    <citation type="submission" date="2014-08" db="EMBL/GenBank/DDBJ databases">
        <authorList>
            <person name="Murali S."/>
            <person name="Richards S."/>
            <person name="Bandaranaike D."/>
            <person name="Bellair M."/>
            <person name="Blankenburg K."/>
            <person name="Chao H."/>
            <person name="Dinh H."/>
            <person name="Doddapaneni H."/>
            <person name="Dugan-Rocha S."/>
            <person name="Elkadiri S."/>
            <person name="Gnanaolivu R."/>
            <person name="Hughes D."/>
            <person name="Lee S."/>
            <person name="Li M."/>
            <person name="Ming W."/>
            <person name="Munidasa M."/>
            <person name="Muniz J."/>
            <person name="Nguyen L."/>
            <person name="Osuji N."/>
            <person name="Pu L.-L."/>
            <person name="Puazo M."/>
            <person name="Skinner E."/>
            <person name="Qu C."/>
            <person name="Quiroz J."/>
            <person name="Raj R."/>
            <person name="Weissenberger G."/>
            <person name="Xin Y."/>
            <person name="Zou X."/>
            <person name="Han Y."/>
            <person name="Worley K."/>
            <person name="Muzny D."/>
            <person name="Gibbs R."/>
        </authorList>
    </citation>
    <scope>NUCLEOTIDE SEQUENCE</scope>
    <source>
        <strain evidence="4">HAZT.00-mixed</strain>
        <tissue evidence="4">Whole organism</tissue>
    </source>
</reference>
<feature type="compositionally biased region" description="Polar residues" evidence="2">
    <location>
        <begin position="1"/>
        <end position="10"/>
    </location>
</feature>